<dbReference type="CDD" id="cd10910">
    <property type="entry name" value="PIN_limkain_b1_N_like"/>
    <property type="match status" value="1"/>
</dbReference>
<dbReference type="Gene3D" id="3.40.50.1010">
    <property type="entry name" value="5'-nuclease"/>
    <property type="match status" value="1"/>
</dbReference>
<comment type="caution">
    <text evidence="3">The sequence shown here is derived from an EMBL/GenBank/DDBJ whole genome shotgun (WGS) entry which is preliminary data.</text>
</comment>
<dbReference type="GO" id="GO:0010468">
    <property type="term" value="P:regulation of gene expression"/>
    <property type="evidence" value="ECO:0007669"/>
    <property type="project" value="InterPro"/>
</dbReference>
<sequence>MSNDEHVAIFWDYENCCPSSSMTGYDIVNNIREIAHTYGSVILFKAYLELSEQSPKSTLLRSELQSCGVSLTDCPHNGRKDVADKMMIVDMLTYALDTPAPATIVLISGDRDFVYAVSVLRLRRYRVVLVAPHTTHNSLRSQATVVLDWSTDVLGKEKLPSGLPTPAEPPRPGHRRAQSSVNPAQAQGSPLAAKASRRLSFRDAPSQRPAIEPLQNQASSRSPRAPTTPLQAAWTPAEVDTAGSSGSLLRPQRSAQIGLPTPSSDSGSAGLGPKSVPEEAVDSDSGDSLTDGIADLNLHLKNFTSSRTPSNNSASPYISVTPVEECKADERPWQTPAKLTSTRSSTPAISEASDARPNGVVEIIRRRESPVQLKDQFRGSNDKAPVAITGAAQAPISLNSGVPLMPSIAPIAERTSAVVDMPRPTSSPASAAPARCIGPQGVQAEDAALSDSPASFINTPARTPDMDVPPTPVVSLPSVVPAFDSTARAEATRALLTTLGERPSPSRASPSPSNSLDSTAEIAISWLPPHFANLVRVMADMHKESSQTELSRSTVNLRLSQRYGKNAYTSAGFPNFRAFSTAAESQSLIVLGGIQGGAWMKLHPDWFDKDSV</sequence>
<dbReference type="GO" id="GO:0004540">
    <property type="term" value="F:RNA nuclease activity"/>
    <property type="evidence" value="ECO:0007669"/>
    <property type="project" value="InterPro"/>
</dbReference>
<dbReference type="InterPro" id="IPR021139">
    <property type="entry name" value="NYN"/>
</dbReference>
<dbReference type="Pfam" id="PF01936">
    <property type="entry name" value="NYN"/>
    <property type="match status" value="1"/>
</dbReference>
<dbReference type="AlphaFoldDB" id="A0A4Y9Z4X2"/>
<dbReference type="PANTHER" id="PTHR14379:SF3">
    <property type="entry name" value="MEIOSIS REGULATOR AND MRNA STABILITY FACTOR 1"/>
    <property type="match status" value="1"/>
</dbReference>
<dbReference type="InterPro" id="IPR024768">
    <property type="entry name" value="Marf1"/>
</dbReference>
<protein>
    <recommendedName>
        <fullName evidence="2">NYN domain-containing protein</fullName>
    </recommendedName>
</protein>
<dbReference type="GO" id="GO:1905762">
    <property type="term" value="F:CCR4-NOT complex binding"/>
    <property type="evidence" value="ECO:0007669"/>
    <property type="project" value="TreeGrafter"/>
</dbReference>
<reference evidence="3 4" key="1">
    <citation type="submission" date="2019-01" db="EMBL/GenBank/DDBJ databases">
        <title>Genome sequencing of the rare red list fungi Fomitopsis rosea.</title>
        <authorList>
            <person name="Buettner E."/>
            <person name="Kellner H."/>
        </authorList>
    </citation>
    <scope>NUCLEOTIDE SEQUENCE [LARGE SCALE GENOMIC DNA]</scope>
    <source>
        <strain evidence="3 4">DSM 105464</strain>
    </source>
</reference>
<evidence type="ECO:0000313" key="4">
    <source>
        <dbReference type="Proteomes" id="UP000298390"/>
    </source>
</evidence>
<feature type="domain" description="NYN" evidence="2">
    <location>
        <begin position="7"/>
        <end position="146"/>
    </location>
</feature>
<feature type="compositionally biased region" description="Polar residues" evidence="1">
    <location>
        <begin position="337"/>
        <end position="348"/>
    </location>
</feature>
<feature type="region of interest" description="Disordered" evidence="1">
    <location>
        <begin position="328"/>
        <end position="355"/>
    </location>
</feature>
<accession>A0A4Y9Z4X2</accession>
<feature type="region of interest" description="Disordered" evidence="1">
    <location>
        <begin position="497"/>
        <end position="516"/>
    </location>
</feature>
<feature type="region of interest" description="Disordered" evidence="1">
    <location>
        <begin position="157"/>
        <end position="289"/>
    </location>
</feature>
<dbReference type="Proteomes" id="UP000298390">
    <property type="component" value="Unassembled WGS sequence"/>
</dbReference>
<proteinExistence type="predicted"/>
<dbReference type="STRING" id="34475.A0A4Y9Z4X2"/>
<evidence type="ECO:0000256" key="1">
    <source>
        <dbReference type="SAM" id="MobiDB-lite"/>
    </source>
</evidence>
<dbReference type="GO" id="GO:0005777">
    <property type="term" value="C:peroxisome"/>
    <property type="evidence" value="ECO:0007669"/>
    <property type="project" value="InterPro"/>
</dbReference>
<name>A0A4Y9Z4X2_9APHY</name>
<evidence type="ECO:0000313" key="3">
    <source>
        <dbReference type="EMBL" id="TFY68928.1"/>
    </source>
</evidence>
<organism evidence="3 4">
    <name type="scientific">Rhodofomes roseus</name>
    <dbReference type="NCBI Taxonomy" id="34475"/>
    <lineage>
        <taxon>Eukaryota</taxon>
        <taxon>Fungi</taxon>
        <taxon>Dikarya</taxon>
        <taxon>Basidiomycota</taxon>
        <taxon>Agaricomycotina</taxon>
        <taxon>Agaricomycetes</taxon>
        <taxon>Polyporales</taxon>
        <taxon>Rhodofomes</taxon>
    </lineage>
</organism>
<feature type="compositionally biased region" description="Polar residues" evidence="1">
    <location>
        <begin position="178"/>
        <end position="188"/>
    </location>
</feature>
<evidence type="ECO:0000259" key="2">
    <source>
        <dbReference type="Pfam" id="PF01936"/>
    </source>
</evidence>
<dbReference type="PANTHER" id="PTHR14379">
    <property type="entry name" value="LIMKAIN B LKAP"/>
    <property type="match status" value="1"/>
</dbReference>
<dbReference type="EMBL" id="SEKV01000020">
    <property type="protein sequence ID" value="TFY68928.1"/>
    <property type="molecule type" value="Genomic_DNA"/>
</dbReference>
<gene>
    <name evidence="3" type="ORF">EVJ58_g728</name>
</gene>